<dbReference type="Proteomes" id="UP001279734">
    <property type="component" value="Unassembled WGS sequence"/>
</dbReference>
<keyword evidence="2" id="KW-1185">Reference proteome</keyword>
<gene>
    <name evidence="1" type="ORF">Nepgr_014971</name>
</gene>
<dbReference type="EMBL" id="BSYO01000012">
    <property type="protein sequence ID" value="GMH13130.1"/>
    <property type="molecule type" value="Genomic_DNA"/>
</dbReference>
<accession>A0AAD3SK93</accession>
<evidence type="ECO:0000313" key="1">
    <source>
        <dbReference type="EMBL" id="GMH13130.1"/>
    </source>
</evidence>
<organism evidence="1 2">
    <name type="scientific">Nepenthes gracilis</name>
    <name type="common">Slender pitcher plant</name>
    <dbReference type="NCBI Taxonomy" id="150966"/>
    <lineage>
        <taxon>Eukaryota</taxon>
        <taxon>Viridiplantae</taxon>
        <taxon>Streptophyta</taxon>
        <taxon>Embryophyta</taxon>
        <taxon>Tracheophyta</taxon>
        <taxon>Spermatophyta</taxon>
        <taxon>Magnoliopsida</taxon>
        <taxon>eudicotyledons</taxon>
        <taxon>Gunneridae</taxon>
        <taxon>Pentapetalae</taxon>
        <taxon>Caryophyllales</taxon>
        <taxon>Nepenthaceae</taxon>
        <taxon>Nepenthes</taxon>
    </lineage>
</organism>
<comment type="caution">
    <text evidence="1">The sequence shown here is derived from an EMBL/GenBank/DDBJ whole genome shotgun (WGS) entry which is preliminary data.</text>
</comment>
<sequence>MANGGFIYVSDLLTWPTSSSSSSKLESSFGEASSNEEMLVGVRAKVSVGAVTAEEERHSKTSVLGTPRFLEVPLGFESFGPSR</sequence>
<proteinExistence type="predicted"/>
<protein>
    <submittedName>
        <fullName evidence="1">Uncharacterized protein</fullName>
    </submittedName>
</protein>
<dbReference type="AlphaFoldDB" id="A0AAD3SK93"/>
<reference evidence="1" key="1">
    <citation type="submission" date="2023-05" db="EMBL/GenBank/DDBJ databases">
        <title>Nepenthes gracilis genome sequencing.</title>
        <authorList>
            <person name="Fukushima K."/>
        </authorList>
    </citation>
    <scope>NUCLEOTIDE SEQUENCE</scope>
    <source>
        <strain evidence="1">SING2019-196</strain>
    </source>
</reference>
<evidence type="ECO:0000313" key="2">
    <source>
        <dbReference type="Proteomes" id="UP001279734"/>
    </source>
</evidence>
<name>A0AAD3SK93_NEPGR</name>